<dbReference type="SMART" id="SM00983">
    <property type="entry name" value="TPK_B1_binding"/>
    <property type="match status" value="1"/>
</dbReference>
<keyword evidence="1 7" id="KW-0808">Transferase</keyword>
<dbReference type="InterPro" id="IPR036759">
    <property type="entry name" value="TPK_catalytic_sf"/>
</dbReference>
<dbReference type="EC" id="2.7.6.2" evidence="5"/>
<dbReference type="Pfam" id="PF04263">
    <property type="entry name" value="TPK_catalytic"/>
    <property type="match status" value="1"/>
</dbReference>
<dbReference type="InterPro" id="IPR007373">
    <property type="entry name" value="Thiamin_PyroPKinase_B1-bd"/>
</dbReference>
<protein>
    <recommendedName>
        <fullName evidence="5">Thiamine diphosphokinase</fullName>
        <ecNumber evidence="5">2.7.6.2</ecNumber>
    </recommendedName>
</protein>
<evidence type="ECO:0000256" key="5">
    <source>
        <dbReference type="NCBIfam" id="TIGR01378"/>
    </source>
</evidence>
<dbReference type="CDD" id="cd07995">
    <property type="entry name" value="TPK"/>
    <property type="match status" value="1"/>
</dbReference>
<evidence type="ECO:0000313" key="8">
    <source>
        <dbReference type="Proteomes" id="UP000824073"/>
    </source>
</evidence>
<dbReference type="GO" id="GO:0006772">
    <property type="term" value="P:thiamine metabolic process"/>
    <property type="evidence" value="ECO:0007669"/>
    <property type="project" value="UniProtKB-UniRule"/>
</dbReference>
<dbReference type="GO" id="GO:0030975">
    <property type="term" value="F:thiamine binding"/>
    <property type="evidence" value="ECO:0007669"/>
    <property type="project" value="InterPro"/>
</dbReference>
<reference evidence="7" key="1">
    <citation type="submission" date="2020-10" db="EMBL/GenBank/DDBJ databases">
        <authorList>
            <person name="Gilroy R."/>
        </authorList>
    </citation>
    <scope>NUCLEOTIDE SEQUENCE</scope>
    <source>
        <strain evidence="7">CHK191-8634</strain>
    </source>
</reference>
<feature type="domain" description="Thiamin pyrophosphokinase thiamin-binding" evidence="6">
    <location>
        <begin position="128"/>
        <end position="204"/>
    </location>
</feature>
<dbReference type="Gene3D" id="3.40.50.10240">
    <property type="entry name" value="Thiamin pyrophosphokinase, catalytic domain"/>
    <property type="match status" value="1"/>
</dbReference>
<dbReference type="NCBIfam" id="TIGR01378">
    <property type="entry name" value="thi_PPkinase"/>
    <property type="match status" value="1"/>
</dbReference>
<gene>
    <name evidence="7" type="ORF">IAB67_03045</name>
</gene>
<comment type="caution">
    <text evidence="7">The sequence shown here is derived from an EMBL/GenBank/DDBJ whole genome shotgun (WGS) entry which is preliminary data.</text>
</comment>
<dbReference type="PANTHER" id="PTHR41299">
    <property type="entry name" value="THIAMINE PYROPHOSPHOKINASE"/>
    <property type="match status" value="1"/>
</dbReference>
<name>A0A9D1LLH9_9CLOT</name>
<evidence type="ECO:0000259" key="6">
    <source>
        <dbReference type="SMART" id="SM00983"/>
    </source>
</evidence>
<dbReference type="GO" id="GO:0009229">
    <property type="term" value="P:thiamine diphosphate biosynthetic process"/>
    <property type="evidence" value="ECO:0007669"/>
    <property type="project" value="InterPro"/>
</dbReference>
<dbReference type="InterPro" id="IPR006282">
    <property type="entry name" value="Thi_PPkinase"/>
</dbReference>
<dbReference type="SUPFAM" id="SSF63999">
    <property type="entry name" value="Thiamin pyrophosphokinase, catalytic domain"/>
    <property type="match status" value="1"/>
</dbReference>
<reference evidence="7" key="2">
    <citation type="journal article" date="2021" name="PeerJ">
        <title>Extensive microbial diversity within the chicken gut microbiome revealed by metagenomics and culture.</title>
        <authorList>
            <person name="Gilroy R."/>
            <person name="Ravi A."/>
            <person name="Getino M."/>
            <person name="Pursley I."/>
            <person name="Horton D.L."/>
            <person name="Alikhan N.F."/>
            <person name="Baker D."/>
            <person name="Gharbi K."/>
            <person name="Hall N."/>
            <person name="Watson M."/>
            <person name="Adriaenssens E.M."/>
            <person name="Foster-Nyarko E."/>
            <person name="Jarju S."/>
            <person name="Secka A."/>
            <person name="Antonio M."/>
            <person name="Oren A."/>
            <person name="Chaudhuri R.R."/>
            <person name="La Ragione R."/>
            <person name="Hildebrand F."/>
            <person name="Pallen M.J."/>
        </authorList>
    </citation>
    <scope>NUCLEOTIDE SEQUENCE</scope>
    <source>
        <strain evidence="7">CHK191-8634</strain>
    </source>
</reference>
<proteinExistence type="predicted"/>
<evidence type="ECO:0000313" key="7">
    <source>
        <dbReference type="EMBL" id="HIU43257.1"/>
    </source>
</evidence>
<dbReference type="PANTHER" id="PTHR41299:SF1">
    <property type="entry name" value="THIAMINE PYROPHOSPHOKINASE"/>
    <property type="match status" value="1"/>
</dbReference>
<keyword evidence="3" id="KW-0418">Kinase</keyword>
<keyword evidence="2" id="KW-0547">Nucleotide-binding</keyword>
<dbReference type="GO" id="GO:0016301">
    <property type="term" value="F:kinase activity"/>
    <property type="evidence" value="ECO:0007669"/>
    <property type="project" value="UniProtKB-KW"/>
</dbReference>
<dbReference type="GO" id="GO:0004788">
    <property type="term" value="F:thiamine diphosphokinase activity"/>
    <property type="evidence" value="ECO:0007669"/>
    <property type="project" value="UniProtKB-UniRule"/>
</dbReference>
<evidence type="ECO:0000256" key="3">
    <source>
        <dbReference type="ARBA" id="ARBA00022777"/>
    </source>
</evidence>
<dbReference type="Pfam" id="PF04265">
    <property type="entry name" value="TPK_B1_binding"/>
    <property type="match status" value="1"/>
</dbReference>
<dbReference type="Proteomes" id="UP000824073">
    <property type="component" value="Unassembled WGS sequence"/>
</dbReference>
<evidence type="ECO:0000256" key="4">
    <source>
        <dbReference type="ARBA" id="ARBA00022840"/>
    </source>
</evidence>
<evidence type="ECO:0000256" key="1">
    <source>
        <dbReference type="ARBA" id="ARBA00022679"/>
    </source>
</evidence>
<evidence type="ECO:0000256" key="2">
    <source>
        <dbReference type="ARBA" id="ARBA00022741"/>
    </source>
</evidence>
<organism evidence="7 8">
    <name type="scientific">Candidatus Ventrousia excrementavium</name>
    <dbReference type="NCBI Taxonomy" id="2840961"/>
    <lineage>
        <taxon>Bacteria</taxon>
        <taxon>Bacillati</taxon>
        <taxon>Bacillota</taxon>
        <taxon>Clostridia</taxon>
        <taxon>Eubacteriales</taxon>
        <taxon>Clostridiaceae</taxon>
        <taxon>Clostridiaceae incertae sedis</taxon>
        <taxon>Candidatus Ventrousia</taxon>
    </lineage>
</organism>
<accession>A0A9D1LLH9</accession>
<dbReference type="InterPro" id="IPR053149">
    <property type="entry name" value="TPK"/>
</dbReference>
<dbReference type="InterPro" id="IPR007371">
    <property type="entry name" value="TPK_catalytic"/>
</dbReference>
<sequence length="218" mass="23238">MIPQNQPVCWVVGAGDFDAIDFSPRPGDLVIAADGGYVHLTGLGITPDILLGDFDSLDTVPDFPNIVRHPVRKDDGDTALAVKLGLERGFRAFALYGGLGGERLDHSLANIQTLAWLAQQGASGWLVGRGQVVTVIENASLRFDPACHGFLSVFCHGAHASGVTLRQLKFPLENAELDSRVPLGLSNEFIGGAAEVSVQQGTLVVVWQGRPSQAQLFI</sequence>
<keyword evidence="4" id="KW-0067">ATP-binding</keyword>
<dbReference type="GO" id="GO:0005524">
    <property type="term" value="F:ATP binding"/>
    <property type="evidence" value="ECO:0007669"/>
    <property type="project" value="UniProtKB-KW"/>
</dbReference>
<dbReference type="AlphaFoldDB" id="A0A9D1LLH9"/>
<dbReference type="EMBL" id="DVMR01000033">
    <property type="protein sequence ID" value="HIU43257.1"/>
    <property type="molecule type" value="Genomic_DNA"/>
</dbReference>